<feature type="domain" description="Protein kinase" evidence="6">
    <location>
        <begin position="44"/>
        <end position="335"/>
    </location>
</feature>
<proteinExistence type="predicted"/>
<dbReference type="InterPro" id="IPR017441">
    <property type="entry name" value="Protein_kinase_ATP_BS"/>
</dbReference>
<dbReference type="Proteomes" id="UP001221686">
    <property type="component" value="Unassembled WGS sequence"/>
</dbReference>
<dbReference type="InterPro" id="IPR011009">
    <property type="entry name" value="Kinase-like_dom_sf"/>
</dbReference>
<dbReference type="Pfam" id="PF00069">
    <property type="entry name" value="Pkinase"/>
    <property type="match status" value="1"/>
</dbReference>
<evidence type="ECO:0000256" key="4">
    <source>
        <dbReference type="ARBA" id="ARBA00022840"/>
    </source>
</evidence>
<evidence type="ECO:0000259" key="6">
    <source>
        <dbReference type="PROSITE" id="PS50011"/>
    </source>
</evidence>
<dbReference type="Gene3D" id="3.30.200.20">
    <property type="entry name" value="Phosphorylase Kinase, domain 1"/>
    <property type="match status" value="1"/>
</dbReference>
<evidence type="ECO:0000256" key="2">
    <source>
        <dbReference type="ARBA" id="ARBA00022741"/>
    </source>
</evidence>
<dbReference type="PROSITE" id="PS00107">
    <property type="entry name" value="PROTEIN_KINASE_ATP"/>
    <property type="match status" value="1"/>
</dbReference>
<feature type="binding site" evidence="5">
    <location>
        <position position="73"/>
    </location>
    <ligand>
        <name>ATP</name>
        <dbReference type="ChEBI" id="CHEBI:30616"/>
    </ligand>
</feature>
<dbReference type="InterPro" id="IPR019734">
    <property type="entry name" value="TPR_rpt"/>
</dbReference>
<keyword evidence="8" id="KW-1185">Reference proteome</keyword>
<organism evidence="7 8">
    <name type="scientific">Nannocystis bainbridge</name>
    <dbReference type="NCBI Taxonomy" id="2995303"/>
    <lineage>
        <taxon>Bacteria</taxon>
        <taxon>Pseudomonadati</taxon>
        <taxon>Myxococcota</taxon>
        <taxon>Polyangia</taxon>
        <taxon>Nannocystales</taxon>
        <taxon>Nannocystaceae</taxon>
        <taxon>Nannocystis</taxon>
    </lineage>
</organism>
<name>A0ABT5E895_9BACT</name>
<evidence type="ECO:0000313" key="7">
    <source>
        <dbReference type="EMBL" id="MDC0722091.1"/>
    </source>
</evidence>
<dbReference type="SUPFAM" id="SSF56112">
    <property type="entry name" value="Protein kinase-like (PK-like)"/>
    <property type="match status" value="1"/>
</dbReference>
<evidence type="ECO:0000256" key="5">
    <source>
        <dbReference type="PROSITE-ProRule" id="PRU10141"/>
    </source>
</evidence>
<dbReference type="InterPro" id="IPR011990">
    <property type="entry name" value="TPR-like_helical_dom_sf"/>
</dbReference>
<dbReference type="Pfam" id="PF13424">
    <property type="entry name" value="TPR_12"/>
    <property type="match status" value="1"/>
</dbReference>
<dbReference type="PANTHER" id="PTHR43289:SF6">
    <property type="entry name" value="SERINE_THREONINE-PROTEIN KINASE NEKL-3"/>
    <property type="match status" value="1"/>
</dbReference>
<keyword evidence="1" id="KW-0808">Transferase</keyword>
<keyword evidence="3 7" id="KW-0418">Kinase</keyword>
<dbReference type="Gene3D" id="1.10.510.10">
    <property type="entry name" value="Transferase(Phosphotransferase) domain 1"/>
    <property type="match status" value="1"/>
</dbReference>
<dbReference type="PROSITE" id="PS00108">
    <property type="entry name" value="PROTEIN_KINASE_ST"/>
    <property type="match status" value="1"/>
</dbReference>
<comment type="caution">
    <text evidence="7">The sequence shown here is derived from an EMBL/GenBank/DDBJ whole genome shotgun (WGS) entry which is preliminary data.</text>
</comment>
<protein>
    <submittedName>
        <fullName evidence="7">Serine/threonine-protein kinase</fullName>
    </submittedName>
</protein>
<dbReference type="SMART" id="SM00028">
    <property type="entry name" value="TPR"/>
    <property type="match status" value="2"/>
</dbReference>
<dbReference type="PROSITE" id="PS50011">
    <property type="entry name" value="PROTEIN_KINASE_DOM"/>
    <property type="match status" value="1"/>
</dbReference>
<gene>
    <name evidence="7" type="ORF">POL25_34640</name>
</gene>
<accession>A0ABT5E895</accession>
<dbReference type="RefSeq" id="WP_272090588.1">
    <property type="nucleotide sequence ID" value="NZ_JAQNDL010000003.1"/>
</dbReference>
<evidence type="ECO:0000256" key="1">
    <source>
        <dbReference type="ARBA" id="ARBA00022679"/>
    </source>
</evidence>
<dbReference type="InterPro" id="IPR008271">
    <property type="entry name" value="Ser/Thr_kinase_AS"/>
</dbReference>
<dbReference type="Gene3D" id="1.25.40.10">
    <property type="entry name" value="Tetratricopeptide repeat domain"/>
    <property type="match status" value="2"/>
</dbReference>
<dbReference type="GO" id="GO:0016301">
    <property type="term" value="F:kinase activity"/>
    <property type="evidence" value="ECO:0007669"/>
    <property type="project" value="UniProtKB-KW"/>
</dbReference>
<dbReference type="SUPFAM" id="SSF48452">
    <property type="entry name" value="TPR-like"/>
    <property type="match status" value="1"/>
</dbReference>
<reference evidence="7 8" key="1">
    <citation type="submission" date="2022-11" db="EMBL/GenBank/DDBJ databases">
        <title>Minimal conservation of predation-associated metabolite biosynthetic gene clusters underscores biosynthetic potential of Myxococcota including descriptions for ten novel species: Archangium lansinium sp. nov., Myxococcus landrumus sp. nov., Nannocystis bai.</title>
        <authorList>
            <person name="Ahearne A."/>
            <person name="Stevens C."/>
            <person name="Dowd S."/>
        </authorList>
    </citation>
    <scope>NUCLEOTIDE SEQUENCE [LARGE SCALE GENOMIC DNA]</scope>
    <source>
        <strain evidence="7 8">BB15-2</strain>
    </source>
</reference>
<evidence type="ECO:0000313" key="8">
    <source>
        <dbReference type="Proteomes" id="UP001221686"/>
    </source>
</evidence>
<keyword evidence="2 5" id="KW-0547">Nucleotide-binding</keyword>
<sequence>MDPGIHDTALQTTGLAASPKLGDPEVSTAIEPSTTVAGGKLGRFMILEPLGSGAMGVVYTAYDETLDRKVAVKVLRDTGESAQRRLLREAQAMARVSHPNVVTVLEAGMAGGQVYVAMEFIRGQTLGGWMQATLREWHEIVEVFVQAGRGLAAAHTAGLVHRDFKPSNVMIDEAGRARVLDFGLVRAAVPEAPRAVTGVRSSSGSGSGNISVGNSKLDMHLTHDDQIVGTPAYMAPEHWQGLSPEPAADQFSFCVALYECLYGASPFPYGDAAELVLKVLHGQAAEPPRKRGLPAWLAPVVMRGLKNDPKDRFPGMPALLAALDRGRARGRRRWVVVTALLGLVAGAAIVFARASDDRTCTGAPEELSRVWGQARRDAVATALGAAAPGYASVVWPRVQEELDGYAAGWRASHREACLAHLHGQRSGTLLDQQMRCLDQRLQALAETVATLAAADADVALRALEVAGDLPRLEGCRNLEALSSEQPPPDDPESAARVAELRGQITQAQVLARSGRLPDAMARASELVNASEAIDYLPVRAEALLLRSRLDLHQPVQKGDEIDRLTQAIGAGFEARADGIAAEALALRIYAMARQPGLVPRALADEPLALALAERSSTPAALRGLVLNNIGTAHLAQQDPAQARRYFSEALAVREVALGADDREVAYTLINLALASDAGPERERLLARALAILELELGPAHPETIDARLTAAHLADVAAGPGLVRPGCVALDRFLAGDFAPRARCLLYLGRLALELGDDDEAEFVFATGAALGERDAGGSKGLTELELAALVGYAALGSGAYDAAIRQLEAALANLPQAWWSRLDAAELRSILGHNLLAAGQPALARDAFASSIADYAAIVDGEPRFMASMARTRRGLVEALVALDLARAADTRSILQASLDFYRGAGPSFARQLARTERLVALTAAGDTVGP</sequence>
<evidence type="ECO:0000256" key="3">
    <source>
        <dbReference type="ARBA" id="ARBA00022777"/>
    </source>
</evidence>
<keyword evidence="4 5" id="KW-0067">ATP-binding</keyword>
<dbReference type="PANTHER" id="PTHR43289">
    <property type="entry name" value="MITOGEN-ACTIVATED PROTEIN KINASE KINASE KINASE 20-RELATED"/>
    <property type="match status" value="1"/>
</dbReference>
<dbReference type="EMBL" id="JAQNDL010000003">
    <property type="protein sequence ID" value="MDC0722091.1"/>
    <property type="molecule type" value="Genomic_DNA"/>
</dbReference>
<dbReference type="CDD" id="cd14014">
    <property type="entry name" value="STKc_PknB_like"/>
    <property type="match status" value="1"/>
</dbReference>
<dbReference type="InterPro" id="IPR000719">
    <property type="entry name" value="Prot_kinase_dom"/>
</dbReference>